<dbReference type="PANTHER" id="PTHR21206:SF0">
    <property type="entry name" value="DNA REPLICATION COMPLEX GINS PROTEIN SLD5"/>
    <property type="match status" value="1"/>
</dbReference>
<keyword evidence="2" id="KW-0235">DNA replication</keyword>
<dbReference type="InterPro" id="IPR008591">
    <property type="entry name" value="GINS_Sld5"/>
</dbReference>
<dbReference type="InterPro" id="IPR009072">
    <property type="entry name" value="Histone-fold"/>
</dbReference>
<evidence type="ECO:0000259" key="5">
    <source>
        <dbReference type="Pfam" id="PF00808"/>
    </source>
</evidence>
<dbReference type="OrthoDB" id="653904at2759"/>
<dbReference type="GO" id="GO:0000811">
    <property type="term" value="C:GINS complex"/>
    <property type="evidence" value="ECO:0007669"/>
    <property type="project" value="TreeGrafter"/>
</dbReference>
<feature type="domain" description="GINS subunit" evidence="6">
    <location>
        <begin position="124"/>
        <end position="194"/>
    </location>
</feature>
<evidence type="ECO:0000256" key="2">
    <source>
        <dbReference type="ARBA" id="ARBA00022705"/>
    </source>
</evidence>
<proteinExistence type="predicted"/>
<dbReference type="STRING" id="933852.A0A0C3B122"/>
<dbReference type="InterPro" id="IPR038749">
    <property type="entry name" value="Sld5_GINS_A"/>
</dbReference>
<dbReference type="SUPFAM" id="SSF158573">
    <property type="entry name" value="GINS helical bundle-like"/>
    <property type="match status" value="1"/>
</dbReference>
<evidence type="ECO:0000256" key="4">
    <source>
        <dbReference type="SAM" id="MobiDB-lite"/>
    </source>
</evidence>
<dbReference type="Gene3D" id="1.10.20.10">
    <property type="entry name" value="Histone, subunit A"/>
    <property type="match status" value="1"/>
</dbReference>
<reference evidence="8" key="2">
    <citation type="submission" date="2015-01" db="EMBL/GenBank/DDBJ databases">
        <title>Evolutionary Origins and Diversification of the Mycorrhizal Mutualists.</title>
        <authorList>
            <consortium name="DOE Joint Genome Institute"/>
            <consortium name="Mycorrhizal Genomics Consortium"/>
            <person name="Kohler A."/>
            <person name="Kuo A."/>
            <person name="Nagy L.G."/>
            <person name="Floudas D."/>
            <person name="Copeland A."/>
            <person name="Barry K.W."/>
            <person name="Cichocki N."/>
            <person name="Veneault-Fourrey C."/>
            <person name="LaButti K."/>
            <person name="Lindquist E.A."/>
            <person name="Lipzen A."/>
            <person name="Lundell T."/>
            <person name="Morin E."/>
            <person name="Murat C."/>
            <person name="Riley R."/>
            <person name="Ohm R."/>
            <person name="Sun H."/>
            <person name="Tunlid A."/>
            <person name="Henrissat B."/>
            <person name="Grigoriev I.V."/>
            <person name="Hibbett D.S."/>
            <person name="Martin F."/>
        </authorList>
    </citation>
    <scope>NUCLEOTIDE SEQUENCE [LARGE SCALE GENOMIC DNA]</scope>
    <source>
        <strain evidence="8">MAFF 305830</strain>
    </source>
</reference>
<protein>
    <recommendedName>
        <fullName evidence="9">Transcription factor CBF/NF-Y/archaeal histone domain-containing protein</fullName>
    </recommendedName>
</protein>
<feature type="compositionally biased region" description="Polar residues" evidence="4">
    <location>
        <begin position="13"/>
        <end position="34"/>
    </location>
</feature>
<dbReference type="InterPro" id="IPR021151">
    <property type="entry name" value="GINS_A"/>
</dbReference>
<evidence type="ECO:0000256" key="1">
    <source>
        <dbReference type="ARBA" id="ARBA00004123"/>
    </source>
</evidence>
<dbReference type="Proteomes" id="UP000054097">
    <property type="component" value="Unassembled WGS sequence"/>
</dbReference>
<organism evidence="7 8">
    <name type="scientific">Serendipita vermifera MAFF 305830</name>
    <dbReference type="NCBI Taxonomy" id="933852"/>
    <lineage>
        <taxon>Eukaryota</taxon>
        <taxon>Fungi</taxon>
        <taxon>Dikarya</taxon>
        <taxon>Basidiomycota</taxon>
        <taxon>Agaricomycotina</taxon>
        <taxon>Agaricomycetes</taxon>
        <taxon>Sebacinales</taxon>
        <taxon>Serendipitaceae</taxon>
        <taxon>Serendipita</taxon>
    </lineage>
</organism>
<dbReference type="HOGENOM" id="CLU_797311_0_0_1"/>
<dbReference type="Gene3D" id="1.20.58.1030">
    <property type="match status" value="1"/>
</dbReference>
<comment type="subcellular location">
    <subcellularLocation>
        <location evidence="1">Nucleus</location>
    </subcellularLocation>
</comment>
<dbReference type="InterPro" id="IPR036224">
    <property type="entry name" value="GINS_bundle-like_dom_sf"/>
</dbReference>
<evidence type="ECO:0000259" key="6">
    <source>
        <dbReference type="Pfam" id="PF05916"/>
    </source>
</evidence>
<name>A0A0C3B122_SERVB</name>
<evidence type="ECO:0000313" key="8">
    <source>
        <dbReference type="Proteomes" id="UP000054097"/>
    </source>
</evidence>
<evidence type="ECO:0000313" key="7">
    <source>
        <dbReference type="EMBL" id="KIM30465.1"/>
    </source>
</evidence>
<reference evidence="7 8" key="1">
    <citation type="submission" date="2014-04" db="EMBL/GenBank/DDBJ databases">
        <authorList>
            <consortium name="DOE Joint Genome Institute"/>
            <person name="Kuo A."/>
            <person name="Zuccaro A."/>
            <person name="Kohler A."/>
            <person name="Nagy L.G."/>
            <person name="Floudas D."/>
            <person name="Copeland A."/>
            <person name="Barry K.W."/>
            <person name="Cichocki N."/>
            <person name="Veneault-Fourrey C."/>
            <person name="LaButti K."/>
            <person name="Lindquist E.A."/>
            <person name="Lipzen A."/>
            <person name="Lundell T."/>
            <person name="Morin E."/>
            <person name="Murat C."/>
            <person name="Sun H."/>
            <person name="Tunlid A."/>
            <person name="Henrissat B."/>
            <person name="Grigoriev I.V."/>
            <person name="Hibbett D.S."/>
            <person name="Martin F."/>
            <person name="Nordberg H.P."/>
            <person name="Cantor M.N."/>
            <person name="Hua S.X."/>
        </authorList>
    </citation>
    <scope>NUCLEOTIDE SEQUENCE [LARGE SCALE GENOMIC DNA]</scope>
    <source>
        <strain evidence="7 8">MAFF 305830</strain>
    </source>
</reference>
<feature type="compositionally biased region" description="Acidic residues" evidence="4">
    <location>
        <begin position="1"/>
        <end position="10"/>
    </location>
</feature>
<sequence length="348" mass="39286">MALLSDDEDGFGSRQQNIRRAGRPTNSTLFSSELPSFDSRSDPNTSYGGRRGGAGGADVTMVDVDDEELYAEGEETKVRALMRRWMDERLAPDLLPWQGELVAEILEMLQSQNEIAAQLQGNVNTTEEEHFAVMLVQTEVERVKFVLRSYLRSRLNKIEKYTPFILATPEVQRNLSELEQNYVQRFGDLMGSHFKVSTLNNLPAHMHSLAEENPNMPSMRKGKNRQTRFPVARIKRIMQKDEEVGKVAQATPVVISKALELFMQDLVGASSRLAEERGGRRIEAYHLKQAIENTEMFDFLKDLVQGVADPTNGGTISEMELAAAKAEGNKKPRKRKPKVEQAEEDEDE</sequence>
<feature type="domain" description="Transcription factor CBF/NF-Y/archaeal histone" evidence="5">
    <location>
        <begin position="228"/>
        <end position="291"/>
    </location>
</feature>
<evidence type="ECO:0000256" key="3">
    <source>
        <dbReference type="ARBA" id="ARBA00023242"/>
    </source>
</evidence>
<keyword evidence="3" id="KW-0539">Nucleus</keyword>
<accession>A0A0C3B122</accession>
<dbReference type="Pfam" id="PF00808">
    <property type="entry name" value="CBFD_NFYB_HMF"/>
    <property type="match status" value="1"/>
</dbReference>
<dbReference type="GO" id="GO:0006261">
    <property type="term" value="P:DNA-templated DNA replication"/>
    <property type="evidence" value="ECO:0007669"/>
    <property type="project" value="InterPro"/>
</dbReference>
<keyword evidence="8" id="KW-1185">Reference proteome</keyword>
<dbReference type="CDD" id="cd22906">
    <property type="entry name" value="HFD_DRAP1"/>
    <property type="match status" value="1"/>
</dbReference>
<dbReference type="GO" id="GO:0046982">
    <property type="term" value="F:protein heterodimerization activity"/>
    <property type="evidence" value="ECO:0007669"/>
    <property type="project" value="InterPro"/>
</dbReference>
<evidence type="ECO:0008006" key="9">
    <source>
        <dbReference type="Google" id="ProtNLM"/>
    </source>
</evidence>
<dbReference type="PANTHER" id="PTHR21206">
    <property type="entry name" value="SLD5 PROTEIN"/>
    <property type="match status" value="1"/>
</dbReference>
<dbReference type="AlphaFoldDB" id="A0A0C3B122"/>
<dbReference type="InterPro" id="IPR003958">
    <property type="entry name" value="CBFA_NFYB_domain"/>
</dbReference>
<feature type="region of interest" description="Disordered" evidence="4">
    <location>
        <begin position="1"/>
        <end position="58"/>
    </location>
</feature>
<gene>
    <name evidence="7" type="ORF">M408DRAFT_7549</name>
</gene>
<dbReference type="GO" id="GO:0000727">
    <property type="term" value="P:double-strand break repair via break-induced replication"/>
    <property type="evidence" value="ECO:0007669"/>
    <property type="project" value="TreeGrafter"/>
</dbReference>
<feature type="region of interest" description="Disordered" evidence="4">
    <location>
        <begin position="324"/>
        <end position="348"/>
    </location>
</feature>
<dbReference type="EMBL" id="KN824284">
    <property type="protein sequence ID" value="KIM30465.1"/>
    <property type="molecule type" value="Genomic_DNA"/>
</dbReference>
<dbReference type="Pfam" id="PF05916">
    <property type="entry name" value="Sld5"/>
    <property type="match status" value="1"/>
</dbReference>
<dbReference type="SUPFAM" id="SSF47113">
    <property type="entry name" value="Histone-fold"/>
    <property type="match status" value="1"/>
</dbReference>
<dbReference type="CDD" id="cd11711">
    <property type="entry name" value="GINS_A_Sld5"/>
    <property type="match status" value="1"/>
</dbReference>